<evidence type="ECO:0000256" key="4">
    <source>
        <dbReference type="SAM" id="SignalP"/>
    </source>
</evidence>
<proteinExistence type="inferred from homology"/>
<dbReference type="InterPro" id="IPR029058">
    <property type="entry name" value="AB_hydrolase_fold"/>
</dbReference>
<protein>
    <submittedName>
        <fullName evidence="6">Alpha/beta hydrolase fold</fullName>
    </submittedName>
</protein>
<evidence type="ECO:0000313" key="7">
    <source>
        <dbReference type="Proteomes" id="UP000199051"/>
    </source>
</evidence>
<accession>A0A1H9WS22</accession>
<dbReference type="PANTHER" id="PTHR43248:SF29">
    <property type="entry name" value="TRIPEPTIDYL AMINOPEPTIDASE"/>
    <property type="match status" value="1"/>
</dbReference>
<organism evidence="6 7">
    <name type="scientific">Actinokineospora terrae</name>
    <dbReference type="NCBI Taxonomy" id="155974"/>
    <lineage>
        <taxon>Bacteria</taxon>
        <taxon>Bacillati</taxon>
        <taxon>Actinomycetota</taxon>
        <taxon>Actinomycetes</taxon>
        <taxon>Pseudonocardiales</taxon>
        <taxon>Pseudonocardiaceae</taxon>
        <taxon>Actinokineospora</taxon>
    </lineage>
</organism>
<dbReference type="InterPro" id="IPR051601">
    <property type="entry name" value="Serine_prot/Carboxylest_S33"/>
</dbReference>
<evidence type="ECO:0000259" key="5">
    <source>
        <dbReference type="Pfam" id="PF00561"/>
    </source>
</evidence>
<dbReference type="SUPFAM" id="SSF53474">
    <property type="entry name" value="alpha/beta-Hydrolases"/>
    <property type="match status" value="1"/>
</dbReference>
<dbReference type="EMBL" id="FOGI01000011">
    <property type="protein sequence ID" value="SES36708.1"/>
    <property type="molecule type" value="Genomic_DNA"/>
</dbReference>
<dbReference type="Pfam" id="PF00561">
    <property type="entry name" value="Abhydrolase_1"/>
    <property type="match status" value="1"/>
</dbReference>
<evidence type="ECO:0000256" key="2">
    <source>
        <dbReference type="ARBA" id="ARBA00022729"/>
    </source>
</evidence>
<reference evidence="7" key="1">
    <citation type="submission" date="2016-10" db="EMBL/GenBank/DDBJ databases">
        <authorList>
            <person name="Varghese N."/>
            <person name="Submissions S."/>
        </authorList>
    </citation>
    <scope>NUCLEOTIDE SEQUENCE [LARGE SCALE GENOMIC DNA]</scope>
    <source>
        <strain evidence="7">DSM 44260</strain>
    </source>
</reference>
<dbReference type="AlphaFoldDB" id="A0A1H9WS22"/>
<dbReference type="Gene3D" id="3.40.50.1820">
    <property type="entry name" value="alpha/beta hydrolase"/>
    <property type="match status" value="1"/>
</dbReference>
<dbReference type="PANTHER" id="PTHR43248">
    <property type="entry name" value="2-SUCCINYL-6-HYDROXY-2,4-CYCLOHEXADIENE-1-CARBOXYLATE SYNTHASE"/>
    <property type="match status" value="1"/>
</dbReference>
<evidence type="ECO:0000256" key="1">
    <source>
        <dbReference type="ARBA" id="ARBA00010088"/>
    </source>
</evidence>
<comment type="similarity">
    <text evidence="1">Belongs to the peptidase S33 family.</text>
</comment>
<evidence type="ECO:0000313" key="6">
    <source>
        <dbReference type="EMBL" id="SES36708.1"/>
    </source>
</evidence>
<sequence>MRLLLILTLLLTALPTTATATVSAAMAASPATTTSTPTEIQWRACPGGTRAADAGLTPTARSPAAQGQQCGQIRAPLDHGKANGPAITIAVSRLTVADPAVRRGVLLIVPGGPGGAGLDLPGLLATLMPPEVLARYDLVSFDPRLVGRSTPVTCGIPESRLIDIEPWPRPGLAASMDRIAAGCDPRLAHTSSADIARDMDLVRRALGEERLSLLGYSAGTYLSAVYQSLFPDRVDRALLDSGGDPALVWRGIVRAWGAATEARFPDFAAYGTRTGLVASPAEARALYFTLAARLDARPVTLPMAMP</sequence>
<keyword evidence="2 4" id="KW-0732">Signal</keyword>
<feature type="signal peptide" evidence="4">
    <location>
        <begin position="1"/>
        <end position="20"/>
    </location>
</feature>
<gene>
    <name evidence="6" type="ORF">SAMN04487818_111147</name>
</gene>
<feature type="chain" id="PRO_5011525996" evidence="4">
    <location>
        <begin position="21"/>
        <end position="306"/>
    </location>
</feature>
<dbReference type="GO" id="GO:0016787">
    <property type="term" value="F:hydrolase activity"/>
    <property type="evidence" value="ECO:0007669"/>
    <property type="project" value="UniProtKB-KW"/>
</dbReference>
<dbReference type="STRING" id="155974.SAMN04487818_111147"/>
<keyword evidence="7" id="KW-1185">Reference proteome</keyword>
<name>A0A1H9WS22_9PSEU</name>
<feature type="domain" description="AB hydrolase-1" evidence="5">
    <location>
        <begin position="105"/>
        <end position="291"/>
    </location>
</feature>
<keyword evidence="3 6" id="KW-0378">Hydrolase</keyword>
<dbReference type="InterPro" id="IPR000073">
    <property type="entry name" value="AB_hydrolase_1"/>
</dbReference>
<evidence type="ECO:0000256" key="3">
    <source>
        <dbReference type="ARBA" id="ARBA00022801"/>
    </source>
</evidence>
<dbReference type="Proteomes" id="UP000199051">
    <property type="component" value="Unassembled WGS sequence"/>
</dbReference>
<dbReference type="RefSeq" id="WP_092783386.1">
    <property type="nucleotide sequence ID" value="NZ_FOGI01000011.1"/>
</dbReference>